<proteinExistence type="predicted"/>
<dbReference type="RefSeq" id="WP_188433312.1">
    <property type="nucleotide sequence ID" value="NZ_BMEX01000016.1"/>
</dbReference>
<reference evidence="2" key="1">
    <citation type="journal article" date="2019" name="Int. J. Syst. Evol. Microbiol.">
        <title>The Global Catalogue of Microorganisms (GCM) 10K type strain sequencing project: providing services to taxonomists for standard genome sequencing and annotation.</title>
        <authorList>
            <consortium name="The Broad Institute Genomics Platform"/>
            <consortium name="The Broad Institute Genome Sequencing Center for Infectious Disease"/>
            <person name="Wu L."/>
            <person name="Ma J."/>
        </authorList>
    </citation>
    <scope>NUCLEOTIDE SEQUENCE [LARGE SCALE GENOMIC DNA]</scope>
    <source>
        <strain evidence="2">CGMCC 1.12404</strain>
    </source>
</reference>
<evidence type="ECO:0000313" key="2">
    <source>
        <dbReference type="Proteomes" id="UP000617979"/>
    </source>
</evidence>
<keyword evidence="2" id="KW-1185">Reference proteome</keyword>
<evidence type="ECO:0008006" key="3">
    <source>
        <dbReference type="Google" id="ProtNLM"/>
    </source>
</evidence>
<name>A0ABQ1H0H2_9BACL</name>
<dbReference type="InterPro" id="IPR026838">
    <property type="entry name" value="YheC/D"/>
</dbReference>
<sequence>MNRPLRKDKWLRYLFMEKDSRLKPHLPETHLLTMKSLKAMISKYGQVILKPVIGSRGFGVIQVTPLTKNRYQIHLENKKKTIRGFKRTYHKLKELTRSRRYMVQKRIQLARIGRRPFDIRVIVQRKSSFDPWRVTGTVAKVAGRGYIVTNNERSNGSLMTVKRALQKSSLRHLSLHYIRSKINRIALLSAESLTEHYPDHRIYGLDLGVNRKGQIWIIEANRSPILSHFRKLKDRRMYRRILQYKKGE</sequence>
<protein>
    <recommendedName>
        <fullName evidence="3">YheC/D like ATP-grasp</fullName>
    </recommendedName>
</protein>
<dbReference type="SUPFAM" id="SSF56059">
    <property type="entry name" value="Glutathione synthetase ATP-binding domain-like"/>
    <property type="match status" value="1"/>
</dbReference>
<accession>A0ABQ1H0H2</accession>
<dbReference type="Gene3D" id="3.30.470.20">
    <property type="entry name" value="ATP-grasp fold, B domain"/>
    <property type="match status" value="1"/>
</dbReference>
<dbReference type="Pfam" id="PF14398">
    <property type="entry name" value="ATPgrasp_YheCD"/>
    <property type="match status" value="1"/>
</dbReference>
<dbReference type="Proteomes" id="UP000617979">
    <property type="component" value="Unassembled WGS sequence"/>
</dbReference>
<evidence type="ECO:0000313" key="1">
    <source>
        <dbReference type="EMBL" id="GGA54645.1"/>
    </source>
</evidence>
<organism evidence="1 2">
    <name type="scientific">Kroppenstedtia guangzhouensis</name>
    <dbReference type="NCBI Taxonomy" id="1274356"/>
    <lineage>
        <taxon>Bacteria</taxon>
        <taxon>Bacillati</taxon>
        <taxon>Bacillota</taxon>
        <taxon>Bacilli</taxon>
        <taxon>Bacillales</taxon>
        <taxon>Thermoactinomycetaceae</taxon>
        <taxon>Kroppenstedtia</taxon>
    </lineage>
</organism>
<gene>
    <name evidence="1" type="ORF">GCM10007416_29810</name>
</gene>
<dbReference type="EMBL" id="BMEX01000016">
    <property type="protein sequence ID" value="GGA54645.1"/>
    <property type="molecule type" value="Genomic_DNA"/>
</dbReference>
<comment type="caution">
    <text evidence="1">The sequence shown here is derived from an EMBL/GenBank/DDBJ whole genome shotgun (WGS) entry which is preliminary data.</text>
</comment>